<dbReference type="Proteomes" id="UP000689129">
    <property type="component" value="Unassembled WGS sequence"/>
</dbReference>
<gene>
    <name evidence="1" type="ORF">HYQ45_001564</name>
</gene>
<reference evidence="1" key="1">
    <citation type="journal article" date="2021" name="Mol. Plant Pathol.">
        <title>A 20-kb lineage-specific genomic region tames virulence in pathogenic amphidiploid Verticillium longisporum.</title>
        <authorList>
            <person name="Harting R."/>
            <person name="Starke J."/>
            <person name="Kusch H."/>
            <person name="Poggeler S."/>
            <person name="Maurus I."/>
            <person name="Schluter R."/>
            <person name="Landesfeind M."/>
            <person name="Bulla I."/>
            <person name="Nowrousian M."/>
            <person name="de Jonge R."/>
            <person name="Stahlhut G."/>
            <person name="Hoff K.J."/>
            <person name="Asshauer K.P."/>
            <person name="Thurmer A."/>
            <person name="Stanke M."/>
            <person name="Daniel R."/>
            <person name="Morgenstern B."/>
            <person name="Thomma B.P.H.J."/>
            <person name="Kronstad J.W."/>
            <person name="Braus-Stromeyer S.A."/>
            <person name="Braus G.H."/>
        </authorList>
    </citation>
    <scope>NUCLEOTIDE SEQUENCE</scope>
    <source>
        <strain evidence="1">Vl32</strain>
    </source>
</reference>
<sequence length="79" mass="8854">MRPRCATPSVSTSHIRSILRCWPSTTRVGSIQFTDIINKTLLALLPLVPTVCLTMTHPMAGSNRLRLRPSFSQVYTKNI</sequence>
<name>A0A8I3A011_VERLO</name>
<accession>A0A8I3A011</accession>
<proteinExistence type="predicted"/>
<organism evidence="1 2">
    <name type="scientific">Verticillium longisporum</name>
    <name type="common">Verticillium dahliae var. longisporum</name>
    <dbReference type="NCBI Taxonomy" id="100787"/>
    <lineage>
        <taxon>Eukaryota</taxon>
        <taxon>Fungi</taxon>
        <taxon>Dikarya</taxon>
        <taxon>Ascomycota</taxon>
        <taxon>Pezizomycotina</taxon>
        <taxon>Sordariomycetes</taxon>
        <taxon>Hypocreomycetidae</taxon>
        <taxon>Glomerellales</taxon>
        <taxon>Plectosphaerellaceae</taxon>
        <taxon>Verticillium</taxon>
    </lineage>
</organism>
<dbReference type="EMBL" id="JAEMWZ010000023">
    <property type="protein sequence ID" value="KAG7141976.1"/>
    <property type="molecule type" value="Genomic_DNA"/>
</dbReference>
<evidence type="ECO:0000313" key="2">
    <source>
        <dbReference type="Proteomes" id="UP000689129"/>
    </source>
</evidence>
<dbReference type="AlphaFoldDB" id="A0A8I3A011"/>
<comment type="caution">
    <text evidence="1">The sequence shown here is derived from an EMBL/GenBank/DDBJ whole genome shotgun (WGS) entry which is preliminary data.</text>
</comment>
<protein>
    <submittedName>
        <fullName evidence="1">Uncharacterized protein</fullName>
    </submittedName>
</protein>
<evidence type="ECO:0000313" key="1">
    <source>
        <dbReference type="EMBL" id="KAG7141976.1"/>
    </source>
</evidence>